<evidence type="ECO:0000313" key="4">
    <source>
        <dbReference type="Proteomes" id="UP000317078"/>
    </source>
</evidence>
<dbReference type="RefSeq" id="WP_140883559.1">
    <property type="nucleotide sequence ID" value="NZ_RCZP01000010.1"/>
</dbReference>
<feature type="domain" description="CHRD" evidence="2">
    <location>
        <begin position="35"/>
        <end position="185"/>
    </location>
</feature>
<dbReference type="SMART" id="SM00754">
    <property type="entry name" value="CHRD"/>
    <property type="match status" value="1"/>
</dbReference>
<keyword evidence="1" id="KW-0732">Signal</keyword>
<protein>
    <submittedName>
        <fullName evidence="3">VPLPA-CTERM sorting domain-containing protein</fullName>
    </submittedName>
</protein>
<dbReference type="Proteomes" id="UP000317078">
    <property type="component" value="Unassembled WGS sequence"/>
</dbReference>
<sequence>MRAEQFTGTVRRGAPSLATALALAIAAAVPLASAAPVTFTATLSGAQEDVPNNSTGVANAVVSLDTAAHTLAVSFTFSNLLGTTAAAHIHCCTAAPGTGAAPVATQVPTFSGFPLGVTSGTYTSSFDTLLAATYNPSFLTSNGGSTAAAEASLLAGMSAGLAYLNIHTSLFPNGEIRGFLSPVAVPEPASLGLLGVGLAGLAAVRRRRRA</sequence>
<dbReference type="NCBIfam" id="TIGR03370">
    <property type="entry name" value="VPLPA-CTERM"/>
    <property type="match status" value="1"/>
</dbReference>
<feature type="signal peptide" evidence="1">
    <location>
        <begin position="1"/>
        <end position="34"/>
    </location>
</feature>
<dbReference type="InterPro" id="IPR013424">
    <property type="entry name" value="Ice-binding_C"/>
</dbReference>
<dbReference type="PROSITE" id="PS50933">
    <property type="entry name" value="CHRD"/>
    <property type="match status" value="1"/>
</dbReference>
<comment type="caution">
    <text evidence="3">The sequence shown here is derived from an EMBL/GenBank/DDBJ whole genome shotgun (WGS) entry which is preliminary data.</text>
</comment>
<evidence type="ECO:0000313" key="3">
    <source>
        <dbReference type="EMBL" id="TPG56920.1"/>
    </source>
</evidence>
<proteinExistence type="predicted"/>
<organism evidence="3 4">
    <name type="scientific">Muricoccus nepalensis</name>
    <dbReference type="NCBI Taxonomy" id="1854500"/>
    <lineage>
        <taxon>Bacteria</taxon>
        <taxon>Pseudomonadati</taxon>
        <taxon>Pseudomonadota</taxon>
        <taxon>Alphaproteobacteria</taxon>
        <taxon>Acetobacterales</taxon>
        <taxon>Roseomonadaceae</taxon>
        <taxon>Muricoccus</taxon>
    </lineage>
</organism>
<keyword evidence="4" id="KW-1185">Reference proteome</keyword>
<dbReference type="Pfam" id="PF07589">
    <property type="entry name" value="PEP-CTERM"/>
    <property type="match status" value="1"/>
</dbReference>
<dbReference type="InterPro" id="IPR022472">
    <property type="entry name" value="VPLPA-CTERM"/>
</dbReference>
<gene>
    <name evidence="3" type="ORF">EAH89_12680</name>
</gene>
<evidence type="ECO:0000259" key="2">
    <source>
        <dbReference type="PROSITE" id="PS50933"/>
    </source>
</evidence>
<dbReference type="InterPro" id="IPR010895">
    <property type="entry name" value="CHRD"/>
</dbReference>
<evidence type="ECO:0000256" key="1">
    <source>
        <dbReference type="SAM" id="SignalP"/>
    </source>
</evidence>
<accession>A0A502G696</accession>
<dbReference type="EMBL" id="RCZP01000010">
    <property type="protein sequence ID" value="TPG56920.1"/>
    <property type="molecule type" value="Genomic_DNA"/>
</dbReference>
<name>A0A502G696_9PROT</name>
<dbReference type="NCBIfam" id="TIGR02595">
    <property type="entry name" value="PEP_CTERM"/>
    <property type="match status" value="1"/>
</dbReference>
<reference evidence="3 4" key="1">
    <citation type="journal article" date="2019" name="Environ. Microbiol.">
        <title>Species interactions and distinct microbial communities in high Arctic permafrost affected cryosols are associated with the CH4 and CO2 gas fluxes.</title>
        <authorList>
            <person name="Altshuler I."/>
            <person name="Hamel J."/>
            <person name="Turney S."/>
            <person name="Magnuson E."/>
            <person name="Levesque R."/>
            <person name="Greer C."/>
            <person name="Whyte L.G."/>
        </authorList>
    </citation>
    <scope>NUCLEOTIDE SEQUENCE [LARGE SCALE GENOMIC DNA]</scope>
    <source>
        <strain evidence="3 4">S9.3B</strain>
    </source>
</reference>
<dbReference type="Pfam" id="PF07452">
    <property type="entry name" value="CHRD"/>
    <property type="match status" value="1"/>
</dbReference>
<dbReference type="OrthoDB" id="571052at2"/>
<dbReference type="AlphaFoldDB" id="A0A502G696"/>
<feature type="chain" id="PRO_5021375859" evidence="1">
    <location>
        <begin position="35"/>
        <end position="210"/>
    </location>
</feature>